<evidence type="ECO:0000313" key="1">
    <source>
        <dbReference type="EMBL" id="KAI9902450.1"/>
    </source>
</evidence>
<evidence type="ECO:0000313" key="2">
    <source>
        <dbReference type="Proteomes" id="UP001163324"/>
    </source>
</evidence>
<accession>A0ACC0V9Q2</accession>
<name>A0ACC0V9Q2_9HYPO</name>
<gene>
    <name evidence="1" type="ORF">N3K66_001802</name>
</gene>
<keyword evidence="2" id="KW-1185">Reference proteome</keyword>
<comment type="caution">
    <text evidence="1">The sequence shown here is derived from an EMBL/GenBank/DDBJ whole genome shotgun (WGS) entry which is preliminary data.</text>
</comment>
<dbReference type="Proteomes" id="UP001163324">
    <property type="component" value="Chromosome 2"/>
</dbReference>
<proteinExistence type="predicted"/>
<organism evidence="1 2">
    <name type="scientific">Trichothecium roseum</name>
    <dbReference type="NCBI Taxonomy" id="47278"/>
    <lineage>
        <taxon>Eukaryota</taxon>
        <taxon>Fungi</taxon>
        <taxon>Dikarya</taxon>
        <taxon>Ascomycota</taxon>
        <taxon>Pezizomycotina</taxon>
        <taxon>Sordariomycetes</taxon>
        <taxon>Hypocreomycetidae</taxon>
        <taxon>Hypocreales</taxon>
        <taxon>Hypocreales incertae sedis</taxon>
        <taxon>Trichothecium</taxon>
    </lineage>
</organism>
<protein>
    <submittedName>
        <fullName evidence="1">Uncharacterized protein</fullName>
    </submittedName>
</protein>
<sequence>MAPPLVVPRSDLGSSTKDPLDYSRHDAIVEGWAQGFNVGAIVVLILILLCNYRPRVLLHKLIVVELLLAICHGFFIFFSPPAMGWILSGSAVPLYLSYNLHNVVAWLKIRPFLPRWGSKLFIYSLAAAQPYWILEAYANFAYFNAPVAGGGGAGPDPVAGAASIFRYSRYAEPLLRDPWWIFTTVKLVLVIKQNYEYTLPGLVRTSPRFGTMLLAMFMSVVFIIADVIVTIVVSTHSGINPYWRLALVFKCAADTIFLDDFKSVLDHIAESAMKRIMSLPPISSARKSVGTAGGGGGGGGRCTGRASHVEHNNHSHSHHHAGPSVSISANRPNGTAISTNSNNNNSAHHRKTHRRGVWSGSRLTSRRRGSNDSQNDGVALVSDGMGLSAGGIGGGVGGGSSEHMSGQIVAQTEITISESERRRQASVASTNNPARGSSSRSNTRPHDYGWGEPPGDMIGLEQQQYQQHQQHHRDLESGIPMMPIKARTSSRMLGFGS</sequence>
<reference evidence="1" key="1">
    <citation type="submission" date="2022-10" db="EMBL/GenBank/DDBJ databases">
        <title>Complete Genome of Trichothecium roseum strain YXFP-22015, a Plant Pathogen Isolated from Citrus.</title>
        <authorList>
            <person name="Wang Y."/>
            <person name="Zhu L."/>
        </authorList>
    </citation>
    <scope>NUCLEOTIDE SEQUENCE</scope>
    <source>
        <strain evidence="1">YXFP-22015</strain>
    </source>
</reference>
<dbReference type="EMBL" id="CM047941">
    <property type="protein sequence ID" value="KAI9902450.1"/>
    <property type="molecule type" value="Genomic_DNA"/>
</dbReference>